<dbReference type="EMBL" id="RHXB01000003">
    <property type="protein sequence ID" value="RSE28123.1"/>
    <property type="molecule type" value="Genomic_DNA"/>
</dbReference>
<dbReference type="GO" id="GO:0000287">
    <property type="term" value="F:magnesium ion binding"/>
    <property type="evidence" value="ECO:0007669"/>
    <property type="project" value="InterPro"/>
</dbReference>
<gene>
    <name evidence="2" type="ORF">EGT71_06990</name>
    <name evidence="1" type="ORF">R4P48_20525</name>
</gene>
<dbReference type="EMBL" id="JAWLOF010000020">
    <property type="protein sequence ID" value="MDV7025042.1"/>
    <property type="molecule type" value="Genomic_DNA"/>
</dbReference>
<evidence type="ECO:0000313" key="3">
    <source>
        <dbReference type="Proteomes" id="UP000275331"/>
    </source>
</evidence>
<dbReference type="OrthoDB" id="7061431at2"/>
<organism evidence="2 3">
    <name type="scientific">Atlantibacter subterraneus</name>
    <dbReference type="NCBI Taxonomy" id="255519"/>
    <lineage>
        <taxon>Bacteria</taxon>
        <taxon>Pseudomonadati</taxon>
        <taxon>Pseudomonadota</taxon>
        <taxon>Gammaproteobacteria</taxon>
        <taxon>Enterobacterales</taxon>
        <taxon>Enterobacteriaceae</taxon>
        <taxon>Atlantibacter</taxon>
    </lineage>
</organism>
<dbReference type="Proteomes" id="UP001187066">
    <property type="component" value="Unassembled WGS sequence"/>
</dbReference>
<accession>A0A3R9LRX6</accession>
<protein>
    <recommendedName>
        <fullName evidence="5">Phosphopantetheinyl transferase</fullName>
    </recommendedName>
</protein>
<evidence type="ECO:0000313" key="1">
    <source>
        <dbReference type="EMBL" id="MDV7025042.1"/>
    </source>
</evidence>
<dbReference type="AlphaFoldDB" id="A0A3R9LRX6"/>
<reference evidence="2 3" key="1">
    <citation type="submission" date="2018-10" db="EMBL/GenBank/DDBJ databases">
        <title>Transmission dynamics of multidrug resistant bacteria on intensive care unit surfaces.</title>
        <authorList>
            <person name="D'Souza A.W."/>
            <person name="Potter R.F."/>
            <person name="Wallace M."/>
            <person name="Shupe A."/>
            <person name="Patel S."/>
            <person name="Sun S."/>
            <person name="Gul D."/>
            <person name="Kwon J.H."/>
            <person name="Andleeb S."/>
            <person name="Burnham C.-A.D."/>
            <person name="Dantas G."/>
        </authorList>
    </citation>
    <scope>NUCLEOTIDE SEQUENCE [LARGE SCALE GENOMIC DNA]</scope>
    <source>
        <strain evidence="2 3">AS_373</strain>
    </source>
</reference>
<evidence type="ECO:0000313" key="2">
    <source>
        <dbReference type="EMBL" id="RSE28123.1"/>
    </source>
</evidence>
<keyword evidence="4" id="KW-1185">Reference proteome</keyword>
<comment type="caution">
    <text evidence="2">The sequence shown here is derived from an EMBL/GenBank/DDBJ whole genome shotgun (WGS) entry which is preliminary data.</text>
</comment>
<sequence length="260" mass="29070">MATHFARGLLSPDAPLSPRLCAASLELARQLPEHRRQRFLASRSLLAEMMFRFFGIKTLPPLHTTPQGKPQFRDREMADFSIAYAGNIVGVALTTEGRCGLDMALQRTTRGFSLPNTGDQAYPFTSNESTWIARQHDAIEAKTQLVTLRHSVLKMMGEKDQASDTVQLQPAAGKLRVANCPQVESICDAEDILIWSVAASPAIEKLTLWQYHQQNWKILPDIPTRRNDEASRLMRFTSLPAEKAHILNHPHSVTSGSHHV</sequence>
<name>A0A3R9LRX6_9ENTR</name>
<dbReference type="InterPro" id="IPR037143">
    <property type="entry name" value="4-PPantetheinyl_Trfase_dom_sf"/>
</dbReference>
<proteinExistence type="predicted"/>
<dbReference type="RefSeq" id="WP_125292902.1">
    <property type="nucleotide sequence ID" value="NZ_DAIRID010000043.1"/>
</dbReference>
<reference evidence="1 4" key="2">
    <citation type="submission" date="2023-10" db="EMBL/GenBank/DDBJ databases">
        <authorList>
            <person name="Dale J."/>
        </authorList>
    </citation>
    <scope>NUCLEOTIDE SEQUENCE [LARGE SCALE GENOMIC DNA]</scope>
    <source>
        <strain evidence="1 4">2023EL-00970</strain>
    </source>
</reference>
<dbReference type="Gene3D" id="3.90.470.20">
    <property type="entry name" value="4'-phosphopantetheinyl transferase domain"/>
    <property type="match status" value="1"/>
</dbReference>
<evidence type="ECO:0008006" key="5">
    <source>
        <dbReference type="Google" id="ProtNLM"/>
    </source>
</evidence>
<dbReference type="Proteomes" id="UP000275331">
    <property type="component" value="Unassembled WGS sequence"/>
</dbReference>
<dbReference type="GO" id="GO:0008897">
    <property type="term" value="F:holo-[acyl-carrier-protein] synthase activity"/>
    <property type="evidence" value="ECO:0007669"/>
    <property type="project" value="InterPro"/>
</dbReference>
<evidence type="ECO:0000313" key="4">
    <source>
        <dbReference type="Proteomes" id="UP001187066"/>
    </source>
</evidence>